<evidence type="ECO:0000256" key="1">
    <source>
        <dbReference type="SAM" id="MobiDB-lite"/>
    </source>
</evidence>
<dbReference type="Pfam" id="PF05860">
    <property type="entry name" value="TPS"/>
    <property type="match status" value="1"/>
</dbReference>
<feature type="domain" description="Filamentous haemagglutinin FhaB/tRNA nuclease CdiA-like TPS" evidence="2">
    <location>
        <begin position="6"/>
        <end position="119"/>
    </location>
</feature>
<dbReference type="SMART" id="SM00912">
    <property type="entry name" value="Haemagg_act"/>
    <property type="match status" value="1"/>
</dbReference>
<dbReference type="InterPro" id="IPR008638">
    <property type="entry name" value="FhaB/CdiA-like_TPS"/>
</dbReference>
<feature type="region of interest" description="Disordered" evidence="1">
    <location>
        <begin position="1014"/>
        <end position="1037"/>
    </location>
</feature>
<gene>
    <name evidence="3" type="ORF">IMC75_08260</name>
</gene>
<organism evidence="3 4">
    <name type="scientific">Campylobacter peloridis</name>
    <dbReference type="NCBI Taxonomy" id="488546"/>
    <lineage>
        <taxon>Bacteria</taxon>
        <taxon>Pseudomonadati</taxon>
        <taxon>Campylobacterota</taxon>
        <taxon>Epsilonproteobacteria</taxon>
        <taxon>Campylobacterales</taxon>
        <taxon>Campylobacteraceae</taxon>
        <taxon>Campylobacter</taxon>
    </lineage>
</organism>
<sequence>MLFSPAFALPSGGKFTHGTSGTINVSGNNMHINGNKVNSVIQWGGGFNINKGESVNFGGNSKNYLNIAHGTNKSTIAGILNAKDNNVFLINPNGVIITKTGNINANRFVASTSSMSNEDMNKFANLSQEQGNSFSPVFKPNGGNVVNMGGILDVKNITFQGNKVILNANTNYTEKDKFISANNITLEGKEVYVDVGNINGDKIQNIKISADKGSMYLNASGYYYNPNSFLVFDKYRNSNSNFKVYKYVGIGSVQDWWHFAKGWNDNKEGFRNTASEYRLTNNINFGASEGKNYANYCIDGFECISMIIGVNYTNAFNKIFNGQGYKLENINININESGKKQNVGIFGYINNATIENVNIDYKGGGINAKYTPNNSYIGVGGFIGIAENSTIRNISLKNINKITATNTFGVGGFIGIAEKNVNFKNILIDGGNTMKISSTGSNVGGFIASGSEGSIFENIYVKNINSIKSDIYNAGGFIGGTSSSSTNWKDFVFFKNIHIANIGAIDGLYSGGFIGSATGVKTENIKIEEINKILGKNSAGGLAGILSPGEYSDISINNIGIIESANSGGFAGAMDTGSNNNKKNTIITNVYIKDINEIKAINTSDAYAGGFIGKVSSINAPTGENTSNIFNNITIDKIGKFYIKSNSRAYTGGLIGIIFNNFNANYNFSSINLFFDSNMRITGENHNVGKIIGKSTDSRLSFNNSNFYYIAENFAGSRSENYSGFNLQQYVKINEQQKYNEFTTKDQTTKPNIGLFQSNNKELLDLPDVEKIKNEITILEKDDLFKDTIQKEIIEDIIKKYYFVDIKTLDDLLKTYNKLNSNNSKEERINFIKNHLLISKSEQEAKEVVESLDFLLAYKTNGLENAEKNGLLKNDETITANRAIQSNVKKTLSYEQDLIVDFLQNKKNGLKWLVDYTNNLLQELKNTQTALKDAILKYNAYVDLINSNKAERDDAKLEAIKKNINKLIFQSKTLATEIDNKQIVLSKWQNKSKNDSNEHFVILGKFNYEQLIDNPNLNKPNGDGGKEPDVKPDPEFPNIDLEFEQTASLNLIKYEEEEEKEIGETQGEQRSITCIVNDNYKTMNPCVVEYY</sequence>
<proteinExistence type="predicted"/>
<dbReference type="InterPro" id="IPR012334">
    <property type="entry name" value="Pectin_lyas_fold"/>
</dbReference>
<feature type="compositionally biased region" description="Basic and acidic residues" evidence="1">
    <location>
        <begin position="1024"/>
        <end position="1034"/>
    </location>
</feature>
<keyword evidence="4" id="KW-1185">Reference proteome</keyword>
<accession>A0ABX6TU31</accession>
<dbReference type="EMBL" id="CP063079">
    <property type="protein sequence ID" value="QOQ88891.1"/>
    <property type="molecule type" value="Genomic_DNA"/>
</dbReference>
<dbReference type="NCBIfam" id="TIGR01901">
    <property type="entry name" value="adhes_NPXG"/>
    <property type="match status" value="1"/>
</dbReference>
<evidence type="ECO:0000313" key="4">
    <source>
        <dbReference type="Proteomes" id="UP000595070"/>
    </source>
</evidence>
<dbReference type="Gene3D" id="2.160.20.10">
    <property type="entry name" value="Single-stranded right-handed beta-helix, Pectin lyase-like"/>
    <property type="match status" value="1"/>
</dbReference>
<reference evidence="3 4" key="1">
    <citation type="submission" date="2020-10" db="EMBL/GenBank/DDBJ databases">
        <title>Campylobacter and Helicobacter PacBio genomes.</title>
        <authorList>
            <person name="Lane C."/>
        </authorList>
    </citation>
    <scope>NUCLEOTIDE SEQUENCE [LARGE SCALE GENOMIC DNA]</scope>
    <source>
        <strain evidence="3 4">2016D-0074</strain>
    </source>
</reference>
<protein>
    <submittedName>
        <fullName evidence="3">Filamentous hemagglutinin N-terminal domain-containing protein</fullName>
    </submittedName>
</protein>
<dbReference type="Gene3D" id="2.160.20.110">
    <property type="match status" value="1"/>
</dbReference>
<name>A0ABX6TU31_9BACT</name>
<evidence type="ECO:0000313" key="3">
    <source>
        <dbReference type="EMBL" id="QOQ88891.1"/>
    </source>
</evidence>
<dbReference type="RefSeq" id="WP_197556448.1">
    <property type="nucleotide sequence ID" value="NZ_CP063079.1"/>
</dbReference>
<dbReference type="Proteomes" id="UP000595070">
    <property type="component" value="Chromosome"/>
</dbReference>
<evidence type="ECO:0000259" key="2">
    <source>
        <dbReference type="SMART" id="SM00912"/>
    </source>
</evidence>